<feature type="transmembrane region" description="Helical" evidence="2">
    <location>
        <begin position="86"/>
        <end position="109"/>
    </location>
</feature>
<sequence length="425" mass="47930">MDTTILLHWAEFAVRWLHVITAIAWIGSSFYFIALDLGLVRDPRPASGADGEEWQVHGGGFYHIQKYMVAPSQMPEHLTWFKWESYWTWLSGFALLVLVYWVGAELYLIDWTVMELAPWQAIGLSALSLVVGWVIYDLLCKSRLGDSPTVLMLLLFALLVVMAWGYTQVFSGRAALLHLGAFTATIMTANVAIIIIPNQKIVVADLKAGRTPDPKYGKIAKLRSTHNNYLTLPVIFLMLSNHYPLAFASEFNWLIAALVFLMGVTIRHFFNTMHARGGYRWWTWGATAAIFGAIVWLSVVPLADAPQQEVRVNPAFQPFVEHDDFLQVADIIMARCSMCHAEEVYWPGLAVAPGGVMLDSEARIASHARDIYLQAGVDPRHAARQPVLHRRGRARRDPGMVSGGHRRRDLRKKARRAECRHPETT</sequence>
<evidence type="ECO:0000256" key="1">
    <source>
        <dbReference type="SAM" id="MobiDB-lite"/>
    </source>
</evidence>
<evidence type="ECO:0000256" key="2">
    <source>
        <dbReference type="SAM" id="Phobius"/>
    </source>
</evidence>
<feature type="transmembrane region" description="Helical" evidence="2">
    <location>
        <begin position="151"/>
        <end position="169"/>
    </location>
</feature>
<keyword evidence="2" id="KW-1133">Transmembrane helix</keyword>
<protein>
    <submittedName>
        <fullName evidence="4">Putative membrane protein</fullName>
    </submittedName>
</protein>
<proteinExistence type="predicted"/>
<evidence type="ECO:0000313" key="4">
    <source>
        <dbReference type="EMBL" id="AHM05262.1"/>
    </source>
</evidence>
<organism evidence="4 5">
    <name type="scientific">Roseicyclus elongatus DSM 19469</name>
    <dbReference type="NCBI Taxonomy" id="1294273"/>
    <lineage>
        <taxon>Bacteria</taxon>
        <taxon>Pseudomonadati</taxon>
        <taxon>Pseudomonadota</taxon>
        <taxon>Alphaproteobacteria</taxon>
        <taxon>Rhodobacterales</taxon>
        <taxon>Roseobacteraceae</taxon>
        <taxon>Roseicyclus</taxon>
    </lineage>
</organism>
<evidence type="ECO:0000313" key="5">
    <source>
        <dbReference type="Proteomes" id="UP000019593"/>
    </source>
</evidence>
<dbReference type="HOGENOM" id="CLU_058049_0_0_5"/>
<feature type="transmembrane region" description="Helical" evidence="2">
    <location>
        <begin position="12"/>
        <end position="34"/>
    </location>
</feature>
<dbReference type="AlphaFoldDB" id="W8S4W2"/>
<feature type="transmembrane region" description="Helical" evidence="2">
    <location>
        <begin position="251"/>
        <end position="270"/>
    </location>
</feature>
<dbReference type="EMBL" id="CP004372">
    <property type="protein sequence ID" value="AHM05262.1"/>
    <property type="molecule type" value="Genomic_DNA"/>
</dbReference>
<feature type="compositionally biased region" description="Basic residues" evidence="1">
    <location>
        <begin position="404"/>
        <end position="415"/>
    </location>
</feature>
<keyword evidence="2" id="KW-0472">Membrane</keyword>
<dbReference type="KEGG" id="red:roselon_02981"/>
<accession>W8S4W2</accession>
<feature type="transmembrane region" description="Helical" evidence="2">
    <location>
        <begin position="121"/>
        <end position="139"/>
    </location>
</feature>
<reference evidence="4 5" key="1">
    <citation type="submission" date="2013-03" db="EMBL/GenBank/DDBJ databases">
        <authorList>
            <person name="Fiebig A."/>
            <person name="Goeker M."/>
            <person name="Klenk H.-P.P."/>
        </authorList>
    </citation>
    <scope>NUCLEOTIDE SEQUENCE [LARGE SCALE GENOMIC DNA]</scope>
    <source>
        <strain evidence="5">DSM 19469</strain>
    </source>
</reference>
<name>W8S4W2_9RHOB</name>
<feature type="region of interest" description="Disordered" evidence="1">
    <location>
        <begin position="383"/>
        <end position="425"/>
    </location>
</feature>
<keyword evidence="2" id="KW-0812">Transmembrane</keyword>
<dbReference type="STRING" id="1294273.roselon_02981"/>
<dbReference type="InterPro" id="IPR010389">
    <property type="entry name" value="Urate_ox_N"/>
</dbReference>
<dbReference type="RefSeq" id="WP_407059661.1">
    <property type="nucleotide sequence ID" value="NZ_CP004372.1"/>
</dbReference>
<feature type="transmembrane region" description="Helical" evidence="2">
    <location>
        <begin position="175"/>
        <end position="196"/>
    </location>
</feature>
<evidence type="ECO:0000259" key="3">
    <source>
        <dbReference type="Pfam" id="PF06181"/>
    </source>
</evidence>
<dbReference type="Pfam" id="PF06181">
    <property type="entry name" value="Urate_ox_N"/>
    <property type="match status" value="1"/>
</dbReference>
<feature type="compositionally biased region" description="Basic and acidic residues" evidence="1">
    <location>
        <begin position="416"/>
        <end position="425"/>
    </location>
</feature>
<dbReference type="PATRIC" id="fig|1294273.3.peg.2943"/>
<feature type="domain" description="Urate oxidase N-terminal" evidence="3">
    <location>
        <begin position="5"/>
        <end position="298"/>
    </location>
</feature>
<feature type="transmembrane region" description="Helical" evidence="2">
    <location>
        <begin position="282"/>
        <end position="303"/>
    </location>
</feature>
<dbReference type="eggNOG" id="COG3748">
    <property type="taxonomic scope" value="Bacteria"/>
</dbReference>
<gene>
    <name evidence="4" type="ORF">roselon_02981</name>
</gene>
<dbReference type="Proteomes" id="UP000019593">
    <property type="component" value="Chromosome"/>
</dbReference>
<keyword evidence="5" id="KW-1185">Reference proteome</keyword>